<keyword evidence="5 9" id="KW-0653">Protein transport</keyword>
<dbReference type="InterPro" id="IPR011502">
    <property type="entry name" value="Nucleoporin_Nup85"/>
</dbReference>
<dbReference type="PANTHER" id="PTHR13373">
    <property type="entry name" value="FROUNT PROTEIN-RELATED"/>
    <property type="match status" value="1"/>
</dbReference>
<gene>
    <name evidence="10" type="ORF">PHLGIDRAFT_106147</name>
</gene>
<dbReference type="Pfam" id="PF07575">
    <property type="entry name" value="Nucleopor_Nup85"/>
    <property type="match status" value="2"/>
</dbReference>
<comment type="subcellular location">
    <subcellularLocation>
        <location evidence="1 9">Nucleus</location>
        <location evidence="1 9">Nuclear pore complex</location>
    </subcellularLocation>
</comment>
<sequence length="724" mass="81915">MVGHTPIFLTPSLLEQGSAEDFNNSGRTVKLTFSPRDDSLAVFPANNADPQLLKVNRLSSQPIYFALDRNPPLSERRTFISDVSIIFAAVQHLTAQSRPKESGLDNEFLQKLRKLSIDYGNFCKECWAYCSRELPPPEPFQYDADHYRQLATCWSLFTVLYLPESGMDDAPVGDDLMEWLNIHYVGPTTEEGDHLSSLDHPWEDQNFWPYLTRATFRGLSKASAFFLGVLSNHPSSNLQRLAKHLAPLLTNHPRLHQFNAERDFAIASRRWKDKVKTLRIELDRISEDVRDDGFDNWWDRLSDIVGILEGRQEVLKRVCNDLGADWKEVCIAWSIFVDPRIRRQELPEVVADVLDELPSDPTNLEDVIHSSLFLGKPQQALSQAYQLDPWLSAHMSDVMESLDLIDRELMDSGLTLRQWYILSYAEYLHTDPGLWRLTVDYMCSCGDVGKEMADEVLIRVPLQLVHQSSKAQGADTTDVGDTPAYLSALEGVLKDVNTSCYEHQREGARRVVCKIAAKRFLIQKEYGAAVAYCTSAEDWPGLGRIVDCVLDEYFTQGPADFARLVANIAPSLETLRAQQESISSGVFVYRLMFAVRLAEFHQRRLNGELAEAAFDIVSMLRDDVAPKAWWAVVLFDAVELLQNEDMLFSTEGARLLLRKLEEICSRSAQGAGSDYLSVLARTTKTKDEKQALQRLQVVRLALAKYYARCGVIGVGGRVESNALY</sequence>
<evidence type="ECO:0000256" key="4">
    <source>
        <dbReference type="ARBA" id="ARBA00022816"/>
    </source>
</evidence>
<evidence type="ECO:0000256" key="8">
    <source>
        <dbReference type="ARBA" id="ARBA00023242"/>
    </source>
</evidence>
<evidence type="ECO:0000313" key="10">
    <source>
        <dbReference type="EMBL" id="KIP07087.1"/>
    </source>
</evidence>
<evidence type="ECO:0000256" key="1">
    <source>
        <dbReference type="ARBA" id="ARBA00004567"/>
    </source>
</evidence>
<keyword evidence="9" id="KW-0472">Membrane</keyword>
<evidence type="ECO:0000256" key="6">
    <source>
        <dbReference type="ARBA" id="ARBA00023010"/>
    </source>
</evidence>
<reference evidence="10 11" key="1">
    <citation type="journal article" date="2014" name="PLoS Genet.">
        <title>Analysis of the Phlebiopsis gigantea genome, transcriptome and secretome provides insight into its pioneer colonization strategies of wood.</title>
        <authorList>
            <person name="Hori C."/>
            <person name="Ishida T."/>
            <person name="Igarashi K."/>
            <person name="Samejima M."/>
            <person name="Suzuki H."/>
            <person name="Master E."/>
            <person name="Ferreira P."/>
            <person name="Ruiz-Duenas F.J."/>
            <person name="Held B."/>
            <person name="Canessa P."/>
            <person name="Larrondo L.F."/>
            <person name="Schmoll M."/>
            <person name="Druzhinina I.S."/>
            <person name="Kubicek C.P."/>
            <person name="Gaskell J.A."/>
            <person name="Kersten P."/>
            <person name="St John F."/>
            <person name="Glasner J."/>
            <person name="Sabat G."/>
            <person name="Splinter BonDurant S."/>
            <person name="Syed K."/>
            <person name="Yadav J."/>
            <person name="Mgbeahuruike A.C."/>
            <person name="Kovalchuk A."/>
            <person name="Asiegbu F.O."/>
            <person name="Lackner G."/>
            <person name="Hoffmeister D."/>
            <person name="Rencoret J."/>
            <person name="Gutierrez A."/>
            <person name="Sun H."/>
            <person name="Lindquist E."/>
            <person name="Barry K."/>
            <person name="Riley R."/>
            <person name="Grigoriev I.V."/>
            <person name="Henrissat B."/>
            <person name="Kues U."/>
            <person name="Berka R.M."/>
            <person name="Martinez A.T."/>
            <person name="Covert S.F."/>
            <person name="Blanchette R.A."/>
            <person name="Cullen D."/>
        </authorList>
    </citation>
    <scope>NUCLEOTIDE SEQUENCE [LARGE SCALE GENOMIC DNA]</scope>
    <source>
        <strain evidence="10 11">11061_1 CR5-6</strain>
    </source>
</reference>
<evidence type="ECO:0000256" key="3">
    <source>
        <dbReference type="ARBA" id="ARBA00022448"/>
    </source>
</evidence>
<organism evidence="10 11">
    <name type="scientific">Phlebiopsis gigantea (strain 11061_1 CR5-6)</name>
    <name type="common">White-rot fungus</name>
    <name type="synonym">Peniophora gigantea</name>
    <dbReference type="NCBI Taxonomy" id="745531"/>
    <lineage>
        <taxon>Eukaryota</taxon>
        <taxon>Fungi</taxon>
        <taxon>Dikarya</taxon>
        <taxon>Basidiomycota</taxon>
        <taxon>Agaricomycotina</taxon>
        <taxon>Agaricomycetes</taxon>
        <taxon>Polyporales</taxon>
        <taxon>Phanerochaetaceae</taxon>
        <taxon>Phlebiopsis</taxon>
    </lineage>
</organism>
<evidence type="ECO:0000256" key="5">
    <source>
        <dbReference type="ARBA" id="ARBA00022927"/>
    </source>
</evidence>
<dbReference type="GO" id="GO:0031965">
    <property type="term" value="C:nuclear membrane"/>
    <property type="evidence" value="ECO:0007669"/>
    <property type="project" value="UniProtKB-UniRule"/>
</dbReference>
<dbReference type="Proteomes" id="UP000053257">
    <property type="component" value="Unassembled WGS sequence"/>
</dbReference>
<name>A0A0C3S808_PHLG1</name>
<evidence type="ECO:0000313" key="11">
    <source>
        <dbReference type="Proteomes" id="UP000053257"/>
    </source>
</evidence>
<keyword evidence="11" id="KW-1185">Reference proteome</keyword>
<dbReference type="GO" id="GO:0006406">
    <property type="term" value="P:mRNA export from nucleus"/>
    <property type="evidence" value="ECO:0007669"/>
    <property type="project" value="TreeGrafter"/>
</dbReference>
<dbReference type="GO" id="GO:0031080">
    <property type="term" value="C:nuclear pore outer ring"/>
    <property type="evidence" value="ECO:0007669"/>
    <property type="project" value="TreeGrafter"/>
</dbReference>
<dbReference type="GO" id="GO:0006606">
    <property type="term" value="P:protein import into nucleus"/>
    <property type="evidence" value="ECO:0007669"/>
    <property type="project" value="TreeGrafter"/>
</dbReference>
<dbReference type="PANTHER" id="PTHR13373:SF21">
    <property type="entry name" value="NUCLEAR PORE COMPLEX PROTEIN NUP85"/>
    <property type="match status" value="1"/>
</dbReference>
<proteinExistence type="inferred from homology"/>
<dbReference type="GO" id="GO:0045893">
    <property type="term" value="P:positive regulation of DNA-templated transcription"/>
    <property type="evidence" value="ECO:0007669"/>
    <property type="project" value="TreeGrafter"/>
</dbReference>
<dbReference type="GO" id="GO:0017056">
    <property type="term" value="F:structural constituent of nuclear pore"/>
    <property type="evidence" value="ECO:0007669"/>
    <property type="project" value="TreeGrafter"/>
</dbReference>
<dbReference type="AlphaFoldDB" id="A0A0C3S808"/>
<evidence type="ECO:0000256" key="9">
    <source>
        <dbReference type="RuleBase" id="RU365073"/>
    </source>
</evidence>
<keyword evidence="8 9" id="KW-0539">Nucleus</keyword>
<comment type="function">
    <text evidence="9">Functions as a component of the nuclear pore complex (NPC).</text>
</comment>
<dbReference type="EMBL" id="KN840504">
    <property type="protein sequence ID" value="KIP07087.1"/>
    <property type="molecule type" value="Genomic_DNA"/>
</dbReference>
<comment type="subunit">
    <text evidence="9">Component of the nuclear pore complex (NPC).</text>
</comment>
<evidence type="ECO:0000256" key="7">
    <source>
        <dbReference type="ARBA" id="ARBA00023132"/>
    </source>
</evidence>
<dbReference type="STRING" id="745531.A0A0C3S808"/>
<protein>
    <recommendedName>
        <fullName evidence="9">Nuclear pore complex protein Nup85</fullName>
    </recommendedName>
</protein>
<keyword evidence="4 9" id="KW-0509">mRNA transport</keyword>
<keyword evidence="7 9" id="KW-0906">Nuclear pore complex</keyword>
<keyword evidence="6 9" id="KW-0811">Translocation</keyword>
<accession>A0A0C3S808</accession>
<evidence type="ECO:0000256" key="2">
    <source>
        <dbReference type="ARBA" id="ARBA00005573"/>
    </source>
</evidence>
<dbReference type="HOGENOM" id="CLU_023369_0_0_1"/>
<keyword evidence="3 9" id="KW-0813">Transport</keyword>
<dbReference type="OrthoDB" id="17644at2759"/>
<comment type="similarity">
    <text evidence="2 9">Belongs to the nucleoporin Nup85 family.</text>
</comment>